<protein>
    <submittedName>
        <fullName evidence="1">Uncharacterized protein</fullName>
    </submittedName>
</protein>
<accession>A0A2P2P8P3</accession>
<dbReference type="EMBL" id="GGEC01070644">
    <property type="protein sequence ID" value="MBX51128.1"/>
    <property type="molecule type" value="Transcribed_RNA"/>
</dbReference>
<reference evidence="1" key="1">
    <citation type="submission" date="2018-02" db="EMBL/GenBank/DDBJ databases">
        <title>Rhizophora mucronata_Transcriptome.</title>
        <authorList>
            <person name="Meera S.P."/>
            <person name="Sreeshan A."/>
            <person name="Augustine A."/>
        </authorList>
    </citation>
    <scope>NUCLEOTIDE SEQUENCE</scope>
    <source>
        <tissue evidence="1">Leaf</tissue>
    </source>
</reference>
<dbReference type="AlphaFoldDB" id="A0A2P2P8P3"/>
<name>A0A2P2P8P3_RHIMU</name>
<organism evidence="1">
    <name type="scientific">Rhizophora mucronata</name>
    <name type="common">Asiatic mangrove</name>
    <dbReference type="NCBI Taxonomy" id="61149"/>
    <lineage>
        <taxon>Eukaryota</taxon>
        <taxon>Viridiplantae</taxon>
        <taxon>Streptophyta</taxon>
        <taxon>Embryophyta</taxon>
        <taxon>Tracheophyta</taxon>
        <taxon>Spermatophyta</taxon>
        <taxon>Magnoliopsida</taxon>
        <taxon>eudicotyledons</taxon>
        <taxon>Gunneridae</taxon>
        <taxon>Pentapetalae</taxon>
        <taxon>rosids</taxon>
        <taxon>fabids</taxon>
        <taxon>Malpighiales</taxon>
        <taxon>Rhizophoraceae</taxon>
        <taxon>Rhizophora</taxon>
    </lineage>
</organism>
<sequence length="46" mass="5291">MVKKDSEKFAIQDIMAKSNKVCVLQYRHVDPRGLNQNLCKNAVDEL</sequence>
<proteinExistence type="predicted"/>
<evidence type="ECO:0000313" key="1">
    <source>
        <dbReference type="EMBL" id="MBX51128.1"/>
    </source>
</evidence>